<organism evidence="1 2">
    <name type="scientific">Diphasiastrum complanatum</name>
    <name type="common">Issler's clubmoss</name>
    <name type="synonym">Lycopodium complanatum</name>
    <dbReference type="NCBI Taxonomy" id="34168"/>
    <lineage>
        <taxon>Eukaryota</taxon>
        <taxon>Viridiplantae</taxon>
        <taxon>Streptophyta</taxon>
        <taxon>Embryophyta</taxon>
        <taxon>Tracheophyta</taxon>
        <taxon>Lycopodiopsida</taxon>
        <taxon>Lycopodiales</taxon>
        <taxon>Lycopodiaceae</taxon>
        <taxon>Lycopodioideae</taxon>
        <taxon>Diphasiastrum</taxon>
    </lineage>
</organism>
<sequence>MLLGSPFVLLAGTYTGCVGGSSIRVDQKRLKIIDNNGDGVWRVNVTNYCHCNAIGIHVHCGSFAPKIVDPAILFVLGYDDCLLNGGHHLSPLETISFEYEGIHPYPFAFRSAHFQC</sequence>
<dbReference type="Proteomes" id="UP001162992">
    <property type="component" value="Chromosome 10"/>
</dbReference>
<name>A0ACC2CGK2_DIPCM</name>
<dbReference type="EMBL" id="CM055101">
    <property type="protein sequence ID" value="KAJ7541137.1"/>
    <property type="molecule type" value="Genomic_DNA"/>
</dbReference>
<reference evidence="2" key="1">
    <citation type="journal article" date="2024" name="Proc. Natl. Acad. Sci. U.S.A.">
        <title>Extraordinary preservation of gene collinearity over three hundred million years revealed in homosporous lycophytes.</title>
        <authorList>
            <person name="Li C."/>
            <person name="Wickell D."/>
            <person name="Kuo L.Y."/>
            <person name="Chen X."/>
            <person name="Nie B."/>
            <person name="Liao X."/>
            <person name="Peng D."/>
            <person name="Ji J."/>
            <person name="Jenkins J."/>
            <person name="Williams M."/>
            <person name="Shu S."/>
            <person name="Plott C."/>
            <person name="Barry K."/>
            <person name="Rajasekar S."/>
            <person name="Grimwood J."/>
            <person name="Han X."/>
            <person name="Sun S."/>
            <person name="Hou Z."/>
            <person name="He W."/>
            <person name="Dai G."/>
            <person name="Sun C."/>
            <person name="Schmutz J."/>
            <person name="Leebens-Mack J.H."/>
            <person name="Li F.W."/>
            <person name="Wang L."/>
        </authorList>
    </citation>
    <scope>NUCLEOTIDE SEQUENCE [LARGE SCALE GENOMIC DNA]</scope>
    <source>
        <strain evidence="2">cv. PW_Plant_1</strain>
    </source>
</reference>
<gene>
    <name evidence="1" type="ORF">O6H91_10G048000</name>
</gene>
<comment type="caution">
    <text evidence="1">The sequence shown here is derived from an EMBL/GenBank/DDBJ whole genome shotgun (WGS) entry which is preliminary data.</text>
</comment>
<keyword evidence="2" id="KW-1185">Reference proteome</keyword>
<accession>A0ACC2CGK2</accession>
<protein>
    <submittedName>
        <fullName evidence="1">Uncharacterized protein</fullName>
    </submittedName>
</protein>
<proteinExistence type="predicted"/>
<evidence type="ECO:0000313" key="1">
    <source>
        <dbReference type="EMBL" id="KAJ7541137.1"/>
    </source>
</evidence>
<evidence type="ECO:0000313" key="2">
    <source>
        <dbReference type="Proteomes" id="UP001162992"/>
    </source>
</evidence>